<feature type="domain" description="AMP-dependent synthetase/ligase" evidence="1">
    <location>
        <begin position="14"/>
        <end position="366"/>
    </location>
</feature>
<dbReference type="Pfam" id="PF00501">
    <property type="entry name" value="AMP-binding"/>
    <property type="match status" value="1"/>
</dbReference>
<reference evidence="3 4" key="1">
    <citation type="submission" date="2016-04" db="EMBL/GenBank/DDBJ databases">
        <title>Complete genome sequence of Dokdonella koreensis DS-123T.</title>
        <authorList>
            <person name="Kim J.F."/>
            <person name="Lee H."/>
            <person name="Kwak M.-J."/>
        </authorList>
    </citation>
    <scope>NUCLEOTIDE SEQUENCE [LARGE SCALE GENOMIC DNA]</scope>
    <source>
        <strain evidence="3 4">DS-123</strain>
    </source>
</reference>
<dbReference type="Proteomes" id="UP000076830">
    <property type="component" value="Chromosome"/>
</dbReference>
<dbReference type="PATRIC" id="fig|1300342.3.peg.1119"/>
<dbReference type="InterPro" id="IPR020845">
    <property type="entry name" value="AMP-binding_CS"/>
</dbReference>
<keyword evidence="4" id="KW-1185">Reference proteome</keyword>
<dbReference type="Gene3D" id="3.30.300.30">
    <property type="match status" value="1"/>
</dbReference>
<dbReference type="Pfam" id="PF13193">
    <property type="entry name" value="AMP-binding_C"/>
    <property type="match status" value="1"/>
</dbReference>
<dbReference type="InterPro" id="IPR000873">
    <property type="entry name" value="AMP-dep_synth/lig_dom"/>
</dbReference>
<feature type="domain" description="AMP-binding enzyme C-terminal" evidence="2">
    <location>
        <begin position="417"/>
        <end position="491"/>
    </location>
</feature>
<sequence length="506" mass="52702">MIALADRVAAIALSEPRRVALVQGAQRIDYAGFVEAARRFAGFLRANGCVPGDRVALILPNRIEAAIAWYGTWIAGAVVVPLNAQARARDFAPWLRHAGARIVVHEAASRDAAEAVGALDAAPLRIVLDGTGAGAADWAATQAAAPLGVEPTDPAALAAILYTSGTTGAPKGVMLTQANFAANVAAIVQYLALGPGDSIVSILPFYYSYGASVLHTHLAAGARLVIEPNLVFPHLIVEALARERASGFSGVPSTYALLLDRVALADYDLSCLRYLTQAGGAMAPALAGRLRAALPQAALYVMYGQTEATARLTYLPPERLDDKPGSAGIAIPGMRIAVHGEAGEALPPGTDGEVWAQGPGVMAGYWNDPAASAAVLHEGWLRTGDLGRLDAEGFLFLAGRRSDMIKTGAHRVHPLDVEEAISELAEVAEVAVVGIDDETLGQAIKAVIVPAAGATPDADRIKAHCRARLAAYKIPKQVQFVAALPKTASGKIRRALLTESAAQEAS</sequence>
<dbReference type="KEGG" id="dko:I596_1146"/>
<accession>A0A167GQX7</accession>
<name>A0A167GQX7_9GAMM</name>
<dbReference type="AlphaFoldDB" id="A0A167GQX7"/>
<organism evidence="3 4">
    <name type="scientific">Dokdonella koreensis DS-123</name>
    <dbReference type="NCBI Taxonomy" id="1300342"/>
    <lineage>
        <taxon>Bacteria</taxon>
        <taxon>Pseudomonadati</taxon>
        <taxon>Pseudomonadota</taxon>
        <taxon>Gammaproteobacteria</taxon>
        <taxon>Lysobacterales</taxon>
        <taxon>Rhodanobacteraceae</taxon>
        <taxon>Dokdonella</taxon>
    </lineage>
</organism>
<dbReference type="OrthoDB" id="9803968at2"/>
<evidence type="ECO:0000313" key="3">
    <source>
        <dbReference type="EMBL" id="ANB17176.1"/>
    </source>
</evidence>
<gene>
    <name evidence="3" type="ORF">I596_1146</name>
</gene>
<dbReference type="STRING" id="1300342.I596_1146"/>
<dbReference type="EMBL" id="CP015249">
    <property type="protein sequence ID" value="ANB17176.1"/>
    <property type="molecule type" value="Genomic_DNA"/>
</dbReference>
<evidence type="ECO:0000259" key="1">
    <source>
        <dbReference type="Pfam" id="PF00501"/>
    </source>
</evidence>
<dbReference type="PANTHER" id="PTHR43767">
    <property type="entry name" value="LONG-CHAIN-FATTY-ACID--COA LIGASE"/>
    <property type="match status" value="1"/>
</dbReference>
<dbReference type="InterPro" id="IPR050237">
    <property type="entry name" value="ATP-dep_AMP-bd_enzyme"/>
</dbReference>
<dbReference type="RefSeq" id="WP_067645188.1">
    <property type="nucleotide sequence ID" value="NZ_CP015249.1"/>
</dbReference>
<dbReference type="PANTHER" id="PTHR43767:SF1">
    <property type="entry name" value="NONRIBOSOMAL PEPTIDE SYNTHASE PES1 (EUROFUNG)-RELATED"/>
    <property type="match status" value="1"/>
</dbReference>
<proteinExistence type="predicted"/>
<protein>
    <submittedName>
        <fullName evidence="3">AMP-dependent synthetase and ligase</fullName>
    </submittedName>
</protein>
<evidence type="ECO:0000259" key="2">
    <source>
        <dbReference type="Pfam" id="PF13193"/>
    </source>
</evidence>
<dbReference type="InterPro" id="IPR042099">
    <property type="entry name" value="ANL_N_sf"/>
</dbReference>
<evidence type="ECO:0000313" key="4">
    <source>
        <dbReference type="Proteomes" id="UP000076830"/>
    </source>
</evidence>
<dbReference type="PROSITE" id="PS00455">
    <property type="entry name" value="AMP_BINDING"/>
    <property type="match status" value="1"/>
</dbReference>
<dbReference type="InterPro" id="IPR025110">
    <property type="entry name" value="AMP-bd_C"/>
</dbReference>
<dbReference type="Gene3D" id="3.40.50.12780">
    <property type="entry name" value="N-terminal domain of ligase-like"/>
    <property type="match status" value="1"/>
</dbReference>
<dbReference type="GO" id="GO:0016878">
    <property type="term" value="F:acid-thiol ligase activity"/>
    <property type="evidence" value="ECO:0007669"/>
    <property type="project" value="UniProtKB-ARBA"/>
</dbReference>
<dbReference type="SUPFAM" id="SSF56801">
    <property type="entry name" value="Acetyl-CoA synthetase-like"/>
    <property type="match status" value="1"/>
</dbReference>
<keyword evidence="3" id="KW-0436">Ligase</keyword>
<dbReference type="InterPro" id="IPR045851">
    <property type="entry name" value="AMP-bd_C_sf"/>
</dbReference>